<name>A0A3M2RU09_9HYPO</name>
<evidence type="ECO:0000313" key="3">
    <source>
        <dbReference type="EMBL" id="RMJ08729.1"/>
    </source>
</evidence>
<dbReference type="AlphaFoldDB" id="A0A3M2RU09"/>
<evidence type="ECO:0000259" key="1">
    <source>
        <dbReference type="Pfam" id="PF00501"/>
    </source>
</evidence>
<feature type="domain" description="AMP-dependent synthetase/ligase" evidence="1">
    <location>
        <begin position="49"/>
        <end position="417"/>
    </location>
</feature>
<protein>
    <recommendedName>
        <fullName evidence="5">Phenylacetyl-CoA ligase</fullName>
    </recommendedName>
</protein>
<dbReference type="InterPro" id="IPR020845">
    <property type="entry name" value="AMP-binding_CS"/>
</dbReference>
<dbReference type="Proteomes" id="UP000277212">
    <property type="component" value="Unassembled WGS sequence"/>
</dbReference>
<gene>
    <name evidence="3" type="ORF">CDV36_011654</name>
</gene>
<evidence type="ECO:0008006" key="5">
    <source>
        <dbReference type="Google" id="ProtNLM"/>
    </source>
</evidence>
<dbReference type="PANTHER" id="PTHR24096:SF422">
    <property type="entry name" value="BCDNA.GH02901"/>
    <property type="match status" value="1"/>
</dbReference>
<dbReference type="OrthoDB" id="6509636at2759"/>
<dbReference type="SUPFAM" id="SSF56801">
    <property type="entry name" value="Acetyl-CoA synthetase-like"/>
    <property type="match status" value="1"/>
</dbReference>
<sequence>MVFLPPPSVPKLPFDPPDSITIPEFVFSDKYGRKPLSRSRVPYTCGITGKSYTTPEVEEREKLLARALAKRLGYDLTDGTEWDRVLALYSLNTIDYIPLTHAVHRLSGIVTPASAAYSAQELQHQLVSSGANALFTCVPLLDNALVAAKGAGIPEDRIFLLPIPGFEAKAPFKTIDDLIVEGKDAPELKPLNWVKGQGARQVAYLCYSSGTSGLPKAVQISHHNVISNIMQMTIQDGVGRKAAGVDTQVQLGLLPLSHIYGLVPVAHYGLYNGDETVILPRFELKMLLSAIQRFKIEQMALVPPIMIHMLSSQAECAKYDISSVRFIFSGAAPLGKETMEDLWKVWPKWNICQGYGLTETSPVVTSTSELDIDAGTSGTLLPGLKAKLIDTDGSEITEYNKPGELLVQGPTIVLGYLNNAKATAETFVHHDDGRWMRTGDEVLVRKSPKGNEHFVIVDRIKELIKVKGHQVAPAELEAHLLSHPLVSDCAVIQVPDLRAGEVPKAFVVKAPEAKGKSDDEVKQSINKFVEEHKAKHKWLKGGIEFIDIVPKSPSGKILRRLLRDREKQARKEKGAKL</sequence>
<feature type="domain" description="AMP-binding enzyme C-terminal" evidence="2">
    <location>
        <begin position="475"/>
        <end position="556"/>
    </location>
</feature>
<proteinExistence type="predicted"/>
<dbReference type="Gene3D" id="3.30.300.30">
    <property type="match status" value="1"/>
</dbReference>
<dbReference type="InterPro" id="IPR000873">
    <property type="entry name" value="AMP-dep_synth/lig_dom"/>
</dbReference>
<dbReference type="Gene3D" id="2.30.38.10">
    <property type="entry name" value="Luciferase, Domain 3"/>
    <property type="match status" value="1"/>
</dbReference>
<dbReference type="CDD" id="cd05911">
    <property type="entry name" value="Firefly_Luc_like"/>
    <property type="match status" value="1"/>
</dbReference>
<dbReference type="InterPro" id="IPR045851">
    <property type="entry name" value="AMP-bd_C_sf"/>
</dbReference>
<evidence type="ECO:0000259" key="2">
    <source>
        <dbReference type="Pfam" id="PF13193"/>
    </source>
</evidence>
<dbReference type="EMBL" id="NKUJ01000273">
    <property type="protein sequence ID" value="RMJ08729.1"/>
    <property type="molecule type" value="Genomic_DNA"/>
</dbReference>
<comment type="caution">
    <text evidence="3">The sequence shown here is derived from an EMBL/GenBank/DDBJ whole genome shotgun (WGS) entry which is preliminary data.</text>
</comment>
<dbReference type="PROSITE" id="PS00455">
    <property type="entry name" value="AMP_BINDING"/>
    <property type="match status" value="1"/>
</dbReference>
<evidence type="ECO:0000313" key="4">
    <source>
        <dbReference type="Proteomes" id="UP000277212"/>
    </source>
</evidence>
<dbReference type="InterPro" id="IPR025110">
    <property type="entry name" value="AMP-bd_C"/>
</dbReference>
<dbReference type="Gene3D" id="3.40.50.980">
    <property type="match status" value="2"/>
</dbReference>
<dbReference type="Pfam" id="PF00501">
    <property type="entry name" value="AMP-binding"/>
    <property type="match status" value="1"/>
</dbReference>
<organism evidence="3 4">
    <name type="scientific">Fusarium kuroshium</name>
    <dbReference type="NCBI Taxonomy" id="2010991"/>
    <lineage>
        <taxon>Eukaryota</taxon>
        <taxon>Fungi</taxon>
        <taxon>Dikarya</taxon>
        <taxon>Ascomycota</taxon>
        <taxon>Pezizomycotina</taxon>
        <taxon>Sordariomycetes</taxon>
        <taxon>Hypocreomycetidae</taxon>
        <taxon>Hypocreales</taxon>
        <taxon>Nectriaceae</taxon>
        <taxon>Fusarium</taxon>
        <taxon>Fusarium solani species complex</taxon>
    </lineage>
</organism>
<keyword evidence="4" id="KW-1185">Reference proteome</keyword>
<dbReference type="GO" id="GO:0016405">
    <property type="term" value="F:CoA-ligase activity"/>
    <property type="evidence" value="ECO:0007669"/>
    <property type="project" value="TreeGrafter"/>
</dbReference>
<reference evidence="3 4" key="1">
    <citation type="submission" date="2017-06" db="EMBL/GenBank/DDBJ databases">
        <title>Comparative genomic analysis of Ambrosia Fusariam Clade fungi.</title>
        <authorList>
            <person name="Stajich J.E."/>
            <person name="Carrillo J."/>
            <person name="Kijimoto T."/>
            <person name="Eskalen A."/>
            <person name="O'Donnell K."/>
            <person name="Kasson M."/>
        </authorList>
    </citation>
    <scope>NUCLEOTIDE SEQUENCE [LARGE SCALE GENOMIC DNA]</scope>
    <source>
        <strain evidence="3">UCR3666</strain>
    </source>
</reference>
<dbReference type="Pfam" id="PF13193">
    <property type="entry name" value="AMP-binding_C"/>
    <property type="match status" value="1"/>
</dbReference>
<accession>A0A3M2RU09</accession>
<dbReference type="PANTHER" id="PTHR24096">
    <property type="entry name" value="LONG-CHAIN-FATTY-ACID--COA LIGASE"/>
    <property type="match status" value="1"/>
</dbReference>
<dbReference type="STRING" id="2010991.A0A3M2RU09"/>